<organism evidence="7 8">
    <name type="scientific">Eumeta variegata</name>
    <name type="common">Bagworm moth</name>
    <name type="synonym">Eumeta japonica</name>
    <dbReference type="NCBI Taxonomy" id="151549"/>
    <lineage>
        <taxon>Eukaryota</taxon>
        <taxon>Metazoa</taxon>
        <taxon>Ecdysozoa</taxon>
        <taxon>Arthropoda</taxon>
        <taxon>Hexapoda</taxon>
        <taxon>Insecta</taxon>
        <taxon>Pterygota</taxon>
        <taxon>Neoptera</taxon>
        <taxon>Endopterygota</taxon>
        <taxon>Lepidoptera</taxon>
        <taxon>Glossata</taxon>
        <taxon>Ditrysia</taxon>
        <taxon>Tineoidea</taxon>
        <taxon>Psychidae</taxon>
        <taxon>Oiketicinae</taxon>
        <taxon>Eumeta</taxon>
    </lineage>
</organism>
<dbReference type="STRING" id="151549.A0A4C1TXG9"/>
<dbReference type="SUPFAM" id="SSF51011">
    <property type="entry name" value="Glycosyl hydrolase domain"/>
    <property type="match status" value="1"/>
</dbReference>
<evidence type="ECO:0000313" key="7">
    <source>
        <dbReference type="EMBL" id="GBP18690.1"/>
    </source>
</evidence>
<dbReference type="EMBL" id="BGZK01000100">
    <property type="protein sequence ID" value="GBP18690.1"/>
    <property type="molecule type" value="Genomic_DNA"/>
</dbReference>
<keyword evidence="3 4" id="KW-0326">Glycosidase</keyword>
<sequence>MDGGDRLLSDGSHSRLPLVYAINYDIYVLKICYSYFVTNEEGSVDTSWWNNNGSVPAYIDFTNPEAAEWWSSRVRALSETYGIDSFKFDAGESSWSPQIPVQDGDINLHPGHIVQSYVRTCAEFGPMIEIRSGMRTQDLPVFVRMVDKDTFWGFNNGLATLITTLLQMNLNGYTLVLPDMIGGNGYTGEDLVGREPPIKELFIRWLQANTFMPSLQYSFVPWDYDSETIEICKKYTQLHADYADDIVRAIEASMEKGTPVNAPIWWIDPTDEVALATWDEYLLGEKILVAPVVEEGATARNVYLPQGTWVDAATSEVYTGPVWLEDYPAPLDTLPYFFLEDSK</sequence>
<proteinExistence type="inferred from homology"/>
<protein>
    <submittedName>
        <fullName evidence="7">Myogenesis-regulating glycosidase</fullName>
    </submittedName>
</protein>
<dbReference type="PANTHER" id="PTHR43053">
    <property type="entry name" value="GLYCOSIDASE FAMILY 31"/>
    <property type="match status" value="1"/>
</dbReference>
<evidence type="ECO:0000259" key="5">
    <source>
        <dbReference type="Pfam" id="PF01055"/>
    </source>
</evidence>
<dbReference type="InterPro" id="IPR013780">
    <property type="entry name" value="Glyco_hydro_b"/>
</dbReference>
<evidence type="ECO:0000256" key="4">
    <source>
        <dbReference type="RuleBase" id="RU361185"/>
    </source>
</evidence>
<dbReference type="PANTHER" id="PTHR43053:SF4">
    <property type="entry name" value="MYOGENESIS-REGULATING GLYCOSIDASE"/>
    <property type="match status" value="1"/>
</dbReference>
<dbReference type="GO" id="GO:0004553">
    <property type="term" value="F:hydrolase activity, hydrolyzing O-glycosyl compounds"/>
    <property type="evidence" value="ECO:0007669"/>
    <property type="project" value="InterPro"/>
</dbReference>
<dbReference type="CDD" id="cd06592">
    <property type="entry name" value="GH31_NET37"/>
    <property type="match status" value="1"/>
</dbReference>
<keyword evidence="8" id="KW-1185">Reference proteome</keyword>
<evidence type="ECO:0000256" key="1">
    <source>
        <dbReference type="ARBA" id="ARBA00007806"/>
    </source>
</evidence>
<keyword evidence="2 4" id="KW-0378">Hydrolase</keyword>
<name>A0A4C1TXG9_EUMVA</name>
<accession>A0A4C1TXG9</accession>
<evidence type="ECO:0000259" key="6">
    <source>
        <dbReference type="Pfam" id="PF21365"/>
    </source>
</evidence>
<dbReference type="Proteomes" id="UP000299102">
    <property type="component" value="Unassembled WGS sequence"/>
</dbReference>
<feature type="domain" description="Glycosyl hydrolase family 31 C-terminal" evidence="6">
    <location>
        <begin position="257"/>
        <end position="339"/>
    </location>
</feature>
<dbReference type="GO" id="GO:0005975">
    <property type="term" value="P:carbohydrate metabolic process"/>
    <property type="evidence" value="ECO:0007669"/>
    <property type="project" value="InterPro"/>
</dbReference>
<dbReference type="InterPro" id="IPR000322">
    <property type="entry name" value="Glyco_hydro_31_TIM"/>
</dbReference>
<feature type="domain" description="Glycoside hydrolase family 31 TIM barrel" evidence="5">
    <location>
        <begin position="32"/>
        <end position="239"/>
    </location>
</feature>
<dbReference type="Pfam" id="PF01055">
    <property type="entry name" value="Glyco_hydro_31_2nd"/>
    <property type="match status" value="1"/>
</dbReference>
<gene>
    <name evidence="7" type="primary">Myorg</name>
    <name evidence="7" type="ORF">EVAR_8515_1</name>
</gene>
<dbReference type="Gene3D" id="3.20.20.80">
    <property type="entry name" value="Glycosidases"/>
    <property type="match status" value="1"/>
</dbReference>
<dbReference type="Gene3D" id="2.60.40.1180">
    <property type="entry name" value="Golgi alpha-mannosidase II"/>
    <property type="match status" value="1"/>
</dbReference>
<dbReference type="InterPro" id="IPR048395">
    <property type="entry name" value="Glyco_hydro_31_C"/>
</dbReference>
<comment type="similarity">
    <text evidence="1 4">Belongs to the glycosyl hydrolase 31 family.</text>
</comment>
<reference evidence="7 8" key="1">
    <citation type="journal article" date="2019" name="Commun. Biol.">
        <title>The bagworm genome reveals a unique fibroin gene that provides high tensile strength.</title>
        <authorList>
            <person name="Kono N."/>
            <person name="Nakamura H."/>
            <person name="Ohtoshi R."/>
            <person name="Tomita M."/>
            <person name="Numata K."/>
            <person name="Arakawa K."/>
        </authorList>
    </citation>
    <scope>NUCLEOTIDE SEQUENCE [LARGE SCALE GENOMIC DNA]</scope>
</reference>
<evidence type="ECO:0000256" key="2">
    <source>
        <dbReference type="ARBA" id="ARBA00022801"/>
    </source>
</evidence>
<comment type="caution">
    <text evidence="7">The sequence shown here is derived from an EMBL/GenBank/DDBJ whole genome shotgun (WGS) entry which is preliminary data.</text>
</comment>
<dbReference type="OrthoDB" id="10070917at2759"/>
<evidence type="ECO:0000313" key="8">
    <source>
        <dbReference type="Proteomes" id="UP000299102"/>
    </source>
</evidence>
<dbReference type="Pfam" id="PF21365">
    <property type="entry name" value="Glyco_hydro_31_3rd"/>
    <property type="match status" value="1"/>
</dbReference>
<dbReference type="SUPFAM" id="SSF51445">
    <property type="entry name" value="(Trans)glycosidases"/>
    <property type="match status" value="1"/>
</dbReference>
<dbReference type="InterPro" id="IPR017853">
    <property type="entry name" value="GH"/>
</dbReference>
<evidence type="ECO:0000256" key="3">
    <source>
        <dbReference type="ARBA" id="ARBA00023295"/>
    </source>
</evidence>
<dbReference type="InterPro" id="IPR050985">
    <property type="entry name" value="Alpha-glycosidase_related"/>
</dbReference>
<dbReference type="AlphaFoldDB" id="A0A4C1TXG9"/>